<feature type="non-terminal residue" evidence="3">
    <location>
        <position position="1"/>
    </location>
</feature>
<evidence type="ECO:0000256" key="1">
    <source>
        <dbReference type="SAM" id="MobiDB-lite"/>
    </source>
</evidence>
<feature type="chain" id="PRO_5044767808" evidence="2">
    <location>
        <begin position="28"/>
        <end position="60"/>
    </location>
</feature>
<dbReference type="AlphaFoldDB" id="A0ABD0NYN4"/>
<accession>A0ABD0NYN4</accession>
<name>A0ABD0NYN4_CIRMR</name>
<organism evidence="3 4">
    <name type="scientific">Cirrhinus mrigala</name>
    <name type="common">Mrigala</name>
    <dbReference type="NCBI Taxonomy" id="683832"/>
    <lineage>
        <taxon>Eukaryota</taxon>
        <taxon>Metazoa</taxon>
        <taxon>Chordata</taxon>
        <taxon>Craniata</taxon>
        <taxon>Vertebrata</taxon>
        <taxon>Euteleostomi</taxon>
        <taxon>Actinopterygii</taxon>
        <taxon>Neopterygii</taxon>
        <taxon>Teleostei</taxon>
        <taxon>Ostariophysi</taxon>
        <taxon>Cypriniformes</taxon>
        <taxon>Cyprinidae</taxon>
        <taxon>Labeoninae</taxon>
        <taxon>Labeonini</taxon>
        <taxon>Cirrhinus</taxon>
    </lineage>
</organism>
<proteinExistence type="predicted"/>
<evidence type="ECO:0000313" key="3">
    <source>
        <dbReference type="EMBL" id="KAL0166952.1"/>
    </source>
</evidence>
<gene>
    <name evidence="3" type="ORF">M9458_038796</name>
</gene>
<feature type="region of interest" description="Disordered" evidence="1">
    <location>
        <begin position="26"/>
        <end position="52"/>
    </location>
</feature>
<evidence type="ECO:0000256" key="2">
    <source>
        <dbReference type="SAM" id="SignalP"/>
    </source>
</evidence>
<keyword evidence="2" id="KW-0732">Signal</keyword>
<comment type="caution">
    <text evidence="3">The sequence shown here is derived from an EMBL/GenBank/DDBJ whole genome shotgun (WGS) entry which is preliminary data.</text>
</comment>
<sequence length="60" mass="6570">RHGMAGMLLRHLHLLTGLTALPRMSRAEASPLLPPPAHRPDPHPLLRPSAMDTLPFPVPL</sequence>
<feature type="signal peptide" evidence="2">
    <location>
        <begin position="1"/>
        <end position="27"/>
    </location>
</feature>
<keyword evidence="4" id="KW-1185">Reference proteome</keyword>
<dbReference type="Proteomes" id="UP001529510">
    <property type="component" value="Unassembled WGS sequence"/>
</dbReference>
<protein>
    <submittedName>
        <fullName evidence="3">Uncharacterized protein</fullName>
    </submittedName>
</protein>
<evidence type="ECO:0000313" key="4">
    <source>
        <dbReference type="Proteomes" id="UP001529510"/>
    </source>
</evidence>
<reference evidence="3 4" key="1">
    <citation type="submission" date="2024-05" db="EMBL/GenBank/DDBJ databases">
        <title>Genome sequencing and assembly of Indian major carp, Cirrhinus mrigala (Hamilton, 1822).</title>
        <authorList>
            <person name="Mohindra V."/>
            <person name="Chowdhury L.M."/>
            <person name="Lal K."/>
            <person name="Jena J.K."/>
        </authorList>
    </citation>
    <scope>NUCLEOTIDE SEQUENCE [LARGE SCALE GENOMIC DNA]</scope>
    <source>
        <strain evidence="3">CM1030</strain>
        <tissue evidence="3">Blood</tissue>
    </source>
</reference>
<dbReference type="EMBL" id="JAMKFB020000019">
    <property type="protein sequence ID" value="KAL0166952.1"/>
    <property type="molecule type" value="Genomic_DNA"/>
</dbReference>